<dbReference type="GO" id="GO:0016787">
    <property type="term" value="F:hydrolase activity"/>
    <property type="evidence" value="ECO:0007669"/>
    <property type="project" value="UniProtKB-KW"/>
</dbReference>
<organism evidence="1 2">
    <name type="scientific">Actinomadura rayongensis</name>
    <dbReference type="NCBI Taxonomy" id="1429076"/>
    <lineage>
        <taxon>Bacteria</taxon>
        <taxon>Bacillati</taxon>
        <taxon>Actinomycetota</taxon>
        <taxon>Actinomycetes</taxon>
        <taxon>Streptosporangiales</taxon>
        <taxon>Thermomonosporaceae</taxon>
        <taxon>Actinomadura</taxon>
    </lineage>
</organism>
<reference evidence="1 2" key="1">
    <citation type="submission" date="2019-12" db="EMBL/GenBank/DDBJ databases">
        <title>Nocardia macrotermitis sp. nov. and Nocardia aurantia sp. nov., isolated from the gut of the fungus growing-termite Macrotermes natalensis.</title>
        <authorList>
            <person name="Christine B."/>
            <person name="Rene B."/>
        </authorList>
    </citation>
    <scope>NUCLEOTIDE SEQUENCE [LARGE SCALE GENOMIC DNA]</scope>
    <source>
        <strain evidence="1 2">DSM 102126</strain>
    </source>
</reference>
<dbReference type="Gene3D" id="3.40.50.1000">
    <property type="entry name" value="HAD superfamily/HAD-like"/>
    <property type="match status" value="1"/>
</dbReference>
<comment type="caution">
    <text evidence="1">The sequence shown here is derived from an EMBL/GenBank/DDBJ whole genome shotgun (WGS) entry which is preliminary data.</text>
</comment>
<evidence type="ECO:0000313" key="2">
    <source>
        <dbReference type="Proteomes" id="UP000431901"/>
    </source>
</evidence>
<dbReference type="InterPro" id="IPR036412">
    <property type="entry name" value="HAD-like_sf"/>
</dbReference>
<evidence type="ECO:0000313" key="1">
    <source>
        <dbReference type="EMBL" id="MXQ65607.1"/>
    </source>
</evidence>
<dbReference type="Pfam" id="PF00702">
    <property type="entry name" value="Hydrolase"/>
    <property type="match status" value="1"/>
</dbReference>
<keyword evidence="2" id="KW-1185">Reference proteome</keyword>
<dbReference type="Proteomes" id="UP000431901">
    <property type="component" value="Unassembled WGS sequence"/>
</dbReference>
<name>A0A6I4W607_9ACTN</name>
<dbReference type="PANTHER" id="PTHR46191">
    <property type="match status" value="1"/>
</dbReference>
<dbReference type="InterPro" id="IPR023214">
    <property type="entry name" value="HAD_sf"/>
</dbReference>
<dbReference type="SUPFAM" id="SSF56784">
    <property type="entry name" value="HAD-like"/>
    <property type="match status" value="1"/>
</dbReference>
<sequence length="175" mass="19028">MMQELAQVRAVAIDYGGTITDSSQPIDPKLRMRPVLPLAVAAFHQLAEMGYALVLASNTRPDQDRIKALEQAGVLHLFREDSVLESAKLGIAKPSPAFFDRVLDAAGNLEPEHVLMVGNNREHDIAPATAKGMIAALIERPDGLIPPPLPPRAFRLVAFAALPPVLRAARQYRGR</sequence>
<keyword evidence="1" id="KW-0378">Hydrolase</keyword>
<gene>
    <name evidence="1" type="ORF">GQ466_16380</name>
</gene>
<dbReference type="EMBL" id="WUTW01000002">
    <property type="protein sequence ID" value="MXQ65607.1"/>
    <property type="molecule type" value="Genomic_DNA"/>
</dbReference>
<protein>
    <submittedName>
        <fullName evidence="1">HAD family hydrolase</fullName>
    </submittedName>
</protein>
<proteinExistence type="predicted"/>
<accession>A0A6I4W607</accession>
<dbReference type="InterPro" id="IPR051828">
    <property type="entry name" value="HAD-like_hydrolase_domain"/>
</dbReference>
<dbReference type="PANTHER" id="PTHR46191:SF2">
    <property type="entry name" value="HALOACID DEHALOGENASE-LIKE HYDROLASE DOMAIN-CONTAINING PROTEIN 3"/>
    <property type="match status" value="1"/>
</dbReference>
<dbReference type="AlphaFoldDB" id="A0A6I4W607"/>